<evidence type="ECO:0000313" key="4">
    <source>
        <dbReference type="EMBL" id="RDY21161.1"/>
    </source>
</evidence>
<protein>
    <submittedName>
        <fullName evidence="4">Amidohydrolase</fullName>
    </submittedName>
</protein>
<reference evidence="4 5" key="1">
    <citation type="journal article" date="2016" name="Genome Announc.">
        <title>Draft Genome Sequence of Criibacterium bergeronii gen. nov., sp. nov., Strain CCRI-22567T, Isolated from a Vaginal Sample from a Woman with Bacterial Vaginosis.</title>
        <authorList>
            <person name="Maheux A.F."/>
            <person name="Berube E."/>
            <person name="Boudreau D.K."/>
            <person name="Raymond F."/>
            <person name="Corbeil J."/>
            <person name="Roy P.H."/>
            <person name="Boissinot M."/>
            <person name="Omar R.F."/>
        </authorList>
    </citation>
    <scope>NUCLEOTIDE SEQUENCE [LARGE SCALE GENOMIC DNA]</scope>
    <source>
        <strain evidence="4 5">CCRI-22567</strain>
    </source>
</reference>
<dbReference type="InterPro" id="IPR017439">
    <property type="entry name" value="Amidohydrolase"/>
</dbReference>
<dbReference type="PANTHER" id="PTHR11014:SF63">
    <property type="entry name" value="METALLOPEPTIDASE, PUTATIVE (AFU_ORTHOLOGUE AFUA_6G09600)-RELATED"/>
    <property type="match status" value="1"/>
</dbReference>
<dbReference type="InterPro" id="IPR011650">
    <property type="entry name" value="Peptidase_M20_dimer"/>
</dbReference>
<dbReference type="InterPro" id="IPR002933">
    <property type="entry name" value="Peptidase_M20"/>
</dbReference>
<evidence type="ECO:0000256" key="2">
    <source>
        <dbReference type="PIRSR" id="PIRSR005962-1"/>
    </source>
</evidence>
<keyword evidence="1" id="KW-0378">Hydrolase</keyword>
<feature type="binding site" evidence="2">
    <location>
        <position position="376"/>
    </location>
    <ligand>
        <name>Mn(2+)</name>
        <dbReference type="ChEBI" id="CHEBI:29035"/>
        <label>2</label>
    </ligand>
</feature>
<dbReference type="SUPFAM" id="SSF55031">
    <property type="entry name" value="Bacterial exopeptidase dimerisation domain"/>
    <property type="match status" value="1"/>
</dbReference>
<feature type="binding site" evidence="2">
    <location>
        <position position="173"/>
    </location>
    <ligand>
        <name>Mn(2+)</name>
        <dbReference type="ChEBI" id="CHEBI:29035"/>
        <label>1</label>
    </ligand>
</feature>
<gene>
    <name evidence="4" type="ORF">BBG48_006460</name>
</gene>
<feature type="binding site" evidence="2">
    <location>
        <position position="146"/>
    </location>
    <ligand>
        <name>Mn(2+)</name>
        <dbReference type="ChEBI" id="CHEBI:29035"/>
        <label>2</label>
    </ligand>
</feature>
<dbReference type="SUPFAM" id="SSF53187">
    <property type="entry name" value="Zn-dependent exopeptidases"/>
    <property type="match status" value="1"/>
</dbReference>
<dbReference type="InterPro" id="IPR036264">
    <property type="entry name" value="Bact_exopeptidase_dim_dom"/>
</dbReference>
<dbReference type="Pfam" id="PF07687">
    <property type="entry name" value="M20_dimer"/>
    <property type="match status" value="1"/>
</dbReference>
<dbReference type="Pfam" id="PF01546">
    <property type="entry name" value="Peptidase_M20"/>
    <property type="match status" value="1"/>
</dbReference>
<dbReference type="Proteomes" id="UP000093352">
    <property type="component" value="Unassembled WGS sequence"/>
</dbReference>
<organism evidence="4 5">
    <name type="scientific">Criibacterium bergeronii</name>
    <dbReference type="NCBI Taxonomy" id="1871336"/>
    <lineage>
        <taxon>Bacteria</taxon>
        <taxon>Bacillati</taxon>
        <taxon>Bacillota</taxon>
        <taxon>Clostridia</taxon>
        <taxon>Peptostreptococcales</taxon>
        <taxon>Filifactoraceae</taxon>
        <taxon>Criibacterium</taxon>
    </lineage>
</organism>
<feature type="domain" description="Peptidase M20 dimerisation" evidence="3">
    <location>
        <begin position="194"/>
        <end position="286"/>
    </location>
</feature>
<proteinExistence type="predicted"/>
<keyword evidence="2" id="KW-0479">Metal-binding</keyword>
<evidence type="ECO:0000256" key="1">
    <source>
        <dbReference type="ARBA" id="ARBA00022801"/>
    </source>
</evidence>
<dbReference type="NCBIfam" id="TIGR01891">
    <property type="entry name" value="amidohydrolases"/>
    <property type="match status" value="1"/>
</dbReference>
<dbReference type="FunFam" id="3.30.70.360:FF:000001">
    <property type="entry name" value="N-acetyldiaminopimelate deacetylase"/>
    <property type="match status" value="1"/>
</dbReference>
<comment type="cofactor">
    <cofactor evidence="2">
        <name>Mn(2+)</name>
        <dbReference type="ChEBI" id="CHEBI:29035"/>
    </cofactor>
    <text evidence="2">The Mn(2+) ion enhances activity.</text>
</comment>
<dbReference type="Gene3D" id="3.40.630.10">
    <property type="entry name" value="Zn peptidases"/>
    <property type="match status" value="1"/>
</dbReference>
<sequence>MQIEKIFNSIKEISKQQEELYKHLHSHPELPMQENDTANLVKEKLISFGYDVIEIGGGVVGVLKNGDGKTVLFRADMDALPVKEMTGLPYASKEVAKNENGEIVPVMHACGHDFHVTAGVGAAQIMAEHKDLWTGTYIALFQPAEEVGSGAKGMIDAGLKDKIPHPDVAFGQHVLTTPVSGQVGVCKGQFLSTAASIDIKVYGKGSHGSMPHMGIDTVVLAASIVMRLQGIVAREINPFDFAVVTVGALNAGTVSNIIPEEAVIRINIRAFSDEIREHLISSIKRITIAECEASNSPKAPEFKIYNLYPATINDEQIAKDLIEIFKKYLGEENVVDDYKPMTASEDFSNIPTALGTPYVYWGLGGFKAESKIVPNHNPAFAPDMHPTLETGVKAAVVATLSYLGKNI</sequence>
<feature type="binding site" evidence="2">
    <location>
        <position position="112"/>
    </location>
    <ligand>
        <name>Mn(2+)</name>
        <dbReference type="ChEBI" id="CHEBI:29035"/>
        <label>2</label>
    </ligand>
</feature>
<comment type="caution">
    <text evidence="4">The sequence shown here is derived from an EMBL/GenBank/DDBJ whole genome shotgun (WGS) entry which is preliminary data.</text>
</comment>
<dbReference type="RefSeq" id="WP_068913932.1">
    <property type="nucleotide sequence ID" value="NZ_MBEW02000011.1"/>
</dbReference>
<dbReference type="GO" id="GO:0046872">
    <property type="term" value="F:metal ion binding"/>
    <property type="evidence" value="ECO:0007669"/>
    <property type="project" value="UniProtKB-KW"/>
</dbReference>
<accession>A0A371IL03</accession>
<dbReference type="AlphaFoldDB" id="A0A371IL03"/>
<dbReference type="PANTHER" id="PTHR11014">
    <property type="entry name" value="PEPTIDASE M20 FAMILY MEMBER"/>
    <property type="match status" value="1"/>
</dbReference>
<dbReference type="PIRSF" id="PIRSF005962">
    <property type="entry name" value="Pept_M20D_amidohydro"/>
    <property type="match status" value="1"/>
</dbReference>
<dbReference type="EMBL" id="MBEW02000011">
    <property type="protein sequence ID" value="RDY21161.1"/>
    <property type="molecule type" value="Genomic_DNA"/>
</dbReference>
<dbReference type="GO" id="GO:0019877">
    <property type="term" value="P:diaminopimelate biosynthetic process"/>
    <property type="evidence" value="ECO:0007669"/>
    <property type="project" value="UniProtKB-ARBA"/>
</dbReference>
<keyword evidence="2" id="KW-0464">Manganese</keyword>
<dbReference type="STRING" id="1871336.BBG48_04805"/>
<feature type="binding site" evidence="2">
    <location>
        <position position="110"/>
    </location>
    <ligand>
        <name>Mn(2+)</name>
        <dbReference type="ChEBI" id="CHEBI:29035"/>
        <label>2</label>
    </ligand>
</feature>
<evidence type="ECO:0000259" key="3">
    <source>
        <dbReference type="Pfam" id="PF07687"/>
    </source>
</evidence>
<evidence type="ECO:0000313" key="5">
    <source>
        <dbReference type="Proteomes" id="UP000093352"/>
    </source>
</evidence>
<dbReference type="Gene3D" id="3.30.70.360">
    <property type="match status" value="1"/>
</dbReference>
<name>A0A371IL03_9FIRM</name>
<dbReference type="GO" id="GO:0050118">
    <property type="term" value="F:N-acetyldiaminopimelate deacetylase activity"/>
    <property type="evidence" value="ECO:0007669"/>
    <property type="project" value="UniProtKB-ARBA"/>
</dbReference>
<keyword evidence="5" id="KW-1185">Reference proteome</keyword>